<dbReference type="InterPro" id="IPR036052">
    <property type="entry name" value="TrpB-like_PALP_sf"/>
</dbReference>
<accession>A0ABM5N0M7</accession>
<evidence type="ECO:0000256" key="11">
    <source>
        <dbReference type="ARBA" id="ARBA00025527"/>
    </source>
</evidence>
<comment type="similarity">
    <text evidence="4 12">Belongs to the serine/threonine dehydratase family.</text>
</comment>
<comment type="subunit">
    <text evidence="5 12">Homotetramer.</text>
</comment>
<dbReference type="SUPFAM" id="SSF55021">
    <property type="entry name" value="ACT-like"/>
    <property type="match status" value="1"/>
</dbReference>
<dbReference type="Gene3D" id="3.40.50.1100">
    <property type="match status" value="2"/>
</dbReference>
<evidence type="ECO:0000313" key="15">
    <source>
        <dbReference type="Proteomes" id="UP000002875"/>
    </source>
</evidence>
<dbReference type="PROSITE" id="PS51672">
    <property type="entry name" value="ACT_LIKE"/>
    <property type="match status" value="1"/>
</dbReference>
<feature type="domain" description="ACT-like" evidence="13">
    <location>
        <begin position="342"/>
        <end position="416"/>
    </location>
</feature>
<gene>
    <name evidence="12" type="primary">ilvA</name>
    <name evidence="14" type="ordered locus">Emtol_1800</name>
</gene>
<proteinExistence type="inferred from homology"/>
<dbReference type="PANTHER" id="PTHR48078">
    <property type="entry name" value="THREONINE DEHYDRATASE, MITOCHONDRIAL-RELATED"/>
    <property type="match status" value="1"/>
</dbReference>
<dbReference type="PANTHER" id="PTHR48078:SF11">
    <property type="entry name" value="THREONINE DEHYDRATASE, MITOCHONDRIAL"/>
    <property type="match status" value="1"/>
</dbReference>
<keyword evidence="7 12" id="KW-0412">Isoleucine biosynthesis</keyword>
<dbReference type="InterPro" id="IPR045865">
    <property type="entry name" value="ACT-like_dom_sf"/>
</dbReference>
<dbReference type="CDD" id="cd04907">
    <property type="entry name" value="ACT_ThrD-I_2"/>
    <property type="match status" value="1"/>
</dbReference>
<dbReference type="RefSeq" id="WP_015028641.1">
    <property type="nucleotide sequence ID" value="NC_018748.1"/>
</dbReference>
<comment type="catalytic activity">
    <reaction evidence="1 12">
        <text>L-threonine = 2-oxobutanoate + NH4(+)</text>
        <dbReference type="Rhea" id="RHEA:22108"/>
        <dbReference type="ChEBI" id="CHEBI:16763"/>
        <dbReference type="ChEBI" id="CHEBI:28938"/>
        <dbReference type="ChEBI" id="CHEBI:57926"/>
        <dbReference type="EC" id="4.3.1.19"/>
    </reaction>
</comment>
<keyword evidence="6 12" id="KW-0028">Amino-acid biosynthesis</keyword>
<evidence type="ECO:0000256" key="3">
    <source>
        <dbReference type="ARBA" id="ARBA00004810"/>
    </source>
</evidence>
<comment type="cofactor">
    <cofactor evidence="2 12">
        <name>pyridoxal 5'-phosphate</name>
        <dbReference type="ChEBI" id="CHEBI:597326"/>
    </cofactor>
</comment>
<protein>
    <recommendedName>
        <fullName evidence="12">L-threonine dehydratase</fullName>
        <ecNumber evidence="12">4.3.1.19</ecNumber>
    </recommendedName>
    <alternativeName>
        <fullName evidence="12">Threonine deaminase</fullName>
    </alternativeName>
</protein>
<keyword evidence="15" id="KW-1185">Reference proteome</keyword>
<evidence type="ECO:0000256" key="5">
    <source>
        <dbReference type="ARBA" id="ARBA00011881"/>
    </source>
</evidence>
<name>A0ABM5N0M7_EMTOG</name>
<dbReference type="CDD" id="cd01562">
    <property type="entry name" value="Thr-dehyd"/>
    <property type="match status" value="1"/>
</dbReference>
<dbReference type="InterPro" id="IPR000634">
    <property type="entry name" value="Ser/Thr_deHydtase_PyrdxlP-BS"/>
</dbReference>
<evidence type="ECO:0000256" key="10">
    <source>
        <dbReference type="ARBA" id="ARBA00023304"/>
    </source>
</evidence>
<keyword evidence="8 12" id="KW-0663">Pyridoxal phosphate</keyword>
<dbReference type="Pfam" id="PF00585">
    <property type="entry name" value="Thr_dehydrat_C"/>
    <property type="match status" value="1"/>
</dbReference>
<organism evidence="14 15">
    <name type="scientific">Emticicia oligotrophica (strain DSM 17448 / CIP 109782 / MTCC 6937 / GPTSA100-15)</name>
    <dbReference type="NCBI Taxonomy" id="929562"/>
    <lineage>
        <taxon>Bacteria</taxon>
        <taxon>Pseudomonadati</taxon>
        <taxon>Bacteroidota</taxon>
        <taxon>Cytophagia</taxon>
        <taxon>Cytophagales</taxon>
        <taxon>Leadbetterellaceae</taxon>
        <taxon>Emticicia</taxon>
    </lineage>
</organism>
<dbReference type="NCBIfam" id="NF006390">
    <property type="entry name" value="PRK08639.1"/>
    <property type="match status" value="1"/>
</dbReference>
<dbReference type="InterPro" id="IPR001721">
    <property type="entry name" value="TD_ACT-like"/>
</dbReference>
<dbReference type="PROSITE" id="PS00165">
    <property type="entry name" value="DEHYDRATASE_SER_THR"/>
    <property type="match status" value="1"/>
</dbReference>
<dbReference type="EC" id="4.3.1.19" evidence="12"/>
<evidence type="ECO:0000259" key="13">
    <source>
        <dbReference type="PROSITE" id="PS51672"/>
    </source>
</evidence>
<evidence type="ECO:0000256" key="12">
    <source>
        <dbReference type="RuleBase" id="RU362012"/>
    </source>
</evidence>
<comment type="pathway">
    <text evidence="3 12">Amino-acid biosynthesis; L-isoleucine biosynthesis; 2-oxobutanoate from L-threonine: step 1/1.</text>
</comment>
<keyword evidence="10 12" id="KW-0100">Branched-chain amino acid biosynthesis</keyword>
<evidence type="ECO:0000256" key="6">
    <source>
        <dbReference type="ARBA" id="ARBA00022605"/>
    </source>
</evidence>
<keyword evidence="9 12" id="KW-0456">Lyase</keyword>
<dbReference type="InterPro" id="IPR001926">
    <property type="entry name" value="TrpB-like_PALP"/>
</dbReference>
<evidence type="ECO:0000256" key="9">
    <source>
        <dbReference type="ARBA" id="ARBA00023239"/>
    </source>
</evidence>
<evidence type="ECO:0000256" key="2">
    <source>
        <dbReference type="ARBA" id="ARBA00001933"/>
    </source>
</evidence>
<dbReference type="NCBIfam" id="TIGR02079">
    <property type="entry name" value="THD1"/>
    <property type="match status" value="1"/>
</dbReference>
<comment type="function">
    <text evidence="11 12">Catalyzes the anaerobic formation of alpha-ketobutyrate and ammonia from threonine in a two-step reaction. The first step involved a dehydration of threonine and a production of enamine intermediates (aminocrotonate), which tautomerizes to its imine form (iminobutyrate). Both intermediates are unstable and short-lived. The second step is the nonenzymatic hydrolysis of the enamine/imine intermediates to form 2-ketobutyrate and free ammonia. In the low water environment of the cell, the second step is accelerated by RidA.</text>
</comment>
<dbReference type="SUPFAM" id="SSF53686">
    <property type="entry name" value="Tryptophan synthase beta subunit-like PLP-dependent enzymes"/>
    <property type="match status" value="1"/>
</dbReference>
<reference evidence="14 15" key="1">
    <citation type="submission" date="2011-07" db="EMBL/GenBank/DDBJ databases">
        <title>The complete genome of chromosome of Emticicia oligotrophica DSM 17448.</title>
        <authorList>
            <consortium name="US DOE Joint Genome Institute (JGI-PGF)"/>
            <person name="Lucas S."/>
            <person name="Han J."/>
            <person name="Lapidus A."/>
            <person name="Bruce D."/>
            <person name="Goodwin L."/>
            <person name="Pitluck S."/>
            <person name="Peters L."/>
            <person name="Kyrpides N."/>
            <person name="Mavromatis K."/>
            <person name="Ivanova N."/>
            <person name="Ovchinnikova G."/>
            <person name="Teshima H."/>
            <person name="Detter J.C."/>
            <person name="Tapia R."/>
            <person name="Han C."/>
            <person name="Land M."/>
            <person name="Hauser L."/>
            <person name="Markowitz V."/>
            <person name="Cheng J.-F."/>
            <person name="Hugenholtz P."/>
            <person name="Woyke T."/>
            <person name="Wu D."/>
            <person name="Tindall B."/>
            <person name="Pomrenke H."/>
            <person name="Brambilla E."/>
            <person name="Klenk H.-P."/>
            <person name="Eisen J.A."/>
        </authorList>
    </citation>
    <scope>NUCLEOTIDE SEQUENCE [LARGE SCALE GENOMIC DNA]</scope>
    <source>
        <strain evidence="14 15">DSM 17448</strain>
    </source>
</reference>
<evidence type="ECO:0000256" key="4">
    <source>
        <dbReference type="ARBA" id="ARBA00010869"/>
    </source>
</evidence>
<dbReference type="InterPro" id="IPR050147">
    <property type="entry name" value="Ser/Thr_Dehydratase"/>
</dbReference>
<dbReference type="InterPro" id="IPR011820">
    <property type="entry name" value="IlvA"/>
</dbReference>
<dbReference type="Pfam" id="PF00291">
    <property type="entry name" value="PALP"/>
    <property type="match status" value="1"/>
</dbReference>
<dbReference type="Proteomes" id="UP000002875">
    <property type="component" value="Chromosome"/>
</dbReference>
<evidence type="ECO:0000256" key="8">
    <source>
        <dbReference type="ARBA" id="ARBA00022898"/>
    </source>
</evidence>
<dbReference type="EMBL" id="CP002961">
    <property type="protein sequence ID" value="AFK02942.1"/>
    <property type="molecule type" value="Genomic_DNA"/>
</dbReference>
<evidence type="ECO:0000313" key="14">
    <source>
        <dbReference type="EMBL" id="AFK02942.1"/>
    </source>
</evidence>
<sequence>MASTKTKSELTFPDLDNIYLAAERLQGVATHTPLMHNLNLSEHYGANIHLKREDLQVVRSYKIRGAYNKMATLPKDQLSKGVVCASAGNHAQGLAYACRKMQVNGTIFMPTTTPAQKIKQVGMFGKEFVKIELVGDTYDDAYYAAKKYCEEQNATFVHPFDDLQVMEGQGTVGLEIFKDANFKIDYLIFAIGGGGLASGVSTVFKQLSPKTKLVAVEPLGSPTMKTAIELGEVVTLEEIDKFVDGAAVKRAGDLTFQVCRENLNHEILLIPEGKVCSAILQLYNEEAIVAEPAGALSVAALDFIKDEIKGKNVVCIIGGGNNDITRTEEIKERSLLYEGLKHYFIIRFPQRAGAFKTFLNDVLSPTDNIVFFEYSKKTARERGPALVGIELKQQSDFQPLIERMNANNVQFEYINDKPELFEFLI</sequence>
<evidence type="ECO:0000256" key="1">
    <source>
        <dbReference type="ARBA" id="ARBA00001274"/>
    </source>
</evidence>
<evidence type="ECO:0000256" key="7">
    <source>
        <dbReference type="ARBA" id="ARBA00022624"/>
    </source>
</evidence>